<evidence type="ECO:0000256" key="4">
    <source>
        <dbReference type="ARBA" id="ARBA00022989"/>
    </source>
</evidence>
<protein>
    <submittedName>
        <fullName evidence="7">LysE type translocator family protein</fullName>
    </submittedName>
</protein>
<dbReference type="InterPro" id="IPR001123">
    <property type="entry name" value="LeuE-type"/>
</dbReference>
<feature type="transmembrane region" description="Helical" evidence="6">
    <location>
        <begin position="189"/>
        <end position="205"/>
    </location>
</feature>
<dbReference type="AlphaFoldDB" id="A0A0D8BTE5"/>
<evidence type="ECO:0000256" key="1">
    <source>
        <dbReference type="ARBA" id="ARBA00004651"/>
    </source>
</evidence>
<evidence type="ECO:0000256" key="6">
    <source>
        <dbReference type="SAM" id="Phobius"/>
    </source>
</evidence>
<evidence type="ECO:0000256" key="2">
    <source>
        <dbReference type="ARBA" id="ARBA00022475"/>
    </source>
</evidence>
<dbReference type="GO" id="GO:0005886">
    <property type="term" value="C:plasma membrane"/>
    <property type="evidence" value="ECO:0007669"/>
    <property type="project" value="UniProtKB-SubCell"/>
</dbReference>
<organism evidence="7 8">
    <name type="scientific">Geobacillus kaustophilus</name>
    <dbReference type="NCBI Taxonomy" id="1462"/>
    <lineage>
        <taxon>Bacteria</taxon>
        <taxon>Bacillati</taxon>
        <taxon>Bacillota</taxon>
        <taxon>Bacilli</taxon>
        <taxon>Bacillales</taxon>
        <taxon>Anoxybacillaceae</taxon>
        <taxon>Geobacillus</taxon>
        <taxon>Geobacillus thermoleovorans group</taxon>
    </lineage>
</organism>
<feature type="transmembrane region" description="Helical" evidence="6">
    <location>
        <begin position="149"/>
        <end position="168"/>
    </location>
</feature>
<proteinExistence type="predicted"/>
<gene>
    <name evidence="7" type="ORF">LG52_102</name>
</gene>
<dbReference type="GO" id="GO:0015171">
    <property type="term" value="F:amino acid transmembrane transporter activity"/>
    <property type="evidence" value="ECO:0007669"/>
    <property type="project" value="TreeGrafter"/>
</dbReference>
<keyword evidence="4 6" id="KW-1133">Transmembrane helix</keyword>
<keyword evidence="2" id="KW-1003">Cell membrane</keyword>
<dbReference type="Proteomes" id="UP000032522">
    <property type="component" value="Unassembled WGS sequence"/>
</dbReference>
<evidence type="ECO:0000256" key="3">
    <source>
        <dbReference type="ARBA" id="ARBA00022692"/>
    </source>
</evidence>
<dbReference type="PANTHER" id="PTHR30086">
    <property type="entry name" value="ARGININE EXPORTER PROTEIN ARGO"/>
    <property type="match status" value="1"/>
</dbReference>
<keyword evidence="5 6" id="KW-0472">Membrane</keyword>
<dbReference type="RefSeq" id="WP_044730486.1">
    <property type="nucleotide sequence ID" value="NZ_JYBP01000003.1"/>
</dbReference>
<name>A0A0D8BTE5_GEOKU</name>
<comment type="subcellular location">
    <subcellularLocation>
        <location evidence="1">Cell membrane</location>
        <topology evidence="1">Multi-pass membrane protein</topology>
    </subcellularLocation>
</comment>
<dbReference type="Pfam" id="PF01810">
    <property type="entry name" value="LysE"/>
    <property type="match status" value="1"/>
</dbReference>
<dbReference type="EMBL" id="JYBP01000003">
    <property type="protein sequence ID" value="KJE26667.1"/>
    <property type="molecule type" value="Genomic_DNA"/>
</dbReference>
<dbReference type="PANTHER" id="PTHR30086:SF20">
    <property type="entry name" value="ARGININE EXPORTER PROTEIN ARGO-RELATED"/>
    <property type="match status" value="1"/>
</dbReference>
<feature type="transmembrane region" description="Helical" evidence="6">
    <location>
        <begin position="6"/>
        <end position="28"/>
    </location>
</feature>
<feature type="transmembrane region" description="Helical" evidence="6">
    <location>
        <begin position="65"/>
        <end position="88"/>
    </location>
</feature>
<accession>A0A0D8BTE5</accession>
<dbReference type="PATRIC" id="fig|1462.6.peg.192"/>
<evidence type="ECO:0000256" key="5">
    <source>
        <dbReference type="ARBA" id="ARBA00023136"/>
    </source>
</evidence>
<dbReference type="OrthoDB" id="9784202at2"/>
<comment type="caution">
    <text evidence="7">The sequence shown here is derived from an EMBL/GenBank/DDBJ whole genome shotgun (WGS) entry which is preliminary data.</text>
</comment>
<keyword evidence="3 6" id="KW-0812">Transmembrane</keyword>
<feature type="transmembrane region" description="Helical" evidence="6">
    <location>
        <begin position="40"/>
        <end position="59"/>
    </location>
</feature>
<evidence type="ECO:0000313" key="8">
    <source>
        <dbReference type="Proteomes" id="UP000032522"/>
    </source>
</evidence>
<sequence>MEIGTIFSFLGVAVLLTLAPGPDILFVIAQSLSQGKQAGIATALGLCTGLLVHISAAVLGVSAVIYQSALAFVIVKYAGAAYLLYLAWQAFREKDSGLSFGRQKPMAYALLYKKGIVMNVLNPKVSLFFLALLPQFVNETAGHAPRQMLLLGAVFLVQALIVFTFVSIGAEKLRHLLLSNKRISKQINWLKGALFALIAIQIAFSERS</sequence>
<dbReference type="PIRSF" id="PIRSF006324">
    <property type="entry name" value="LeuE"/>
    <property type="match status" value="1"/>
</dbReference>
<evidence type="ECO:0000313" key="7">
    <source>
        <dbReference type="EMBL" id="KJE26667.1"/>
    </source>
</evidence>
<reference evidence="7 8" key="1">
    <citation type="submission" date="2015-01" db="EMBL/GenBank/DDBJ databases">
        <authorList>
            <person name="Filippidou S."/>
            <person name="Jeanneret N."/>
            <person name="Russel-Delif L."/>
            <person name="Junier T."/>
            <person name="Wunderlin T."/>
            <person name="Molina V."/>
            <person name="Johnson S.L."/>
            <person name="Davenport K.W."/>
            <person name="Chain P.S."/>
            <person name="Dorador C."/>
            <person name="Junier P."/>
        </authorList>
    </citation>
    <scope>NUCLEOTIDE SEQUENCE [LARGE SCALE GENOMIC DNA]</scope>
    <source>
        <strain evidence="7 8">Et7/4</strain>
    </source>
</reference>